<organism evidence="3">
    <name type="scientific">freshwater metagenome</name>
    <dbReference type="NCBI Taxonomy" id="449393"/>
    <lineage>
        <taxon>unclassified sequences</taxon>
        <taxon>metagenomes</taxon>
        <taxon>ecological metagenomes</taxon>
    </lineage>
</organism>
<dbReference type="EMBL" id="CAEZYR010000109">
    <property type="protein sequence ID" value="CAB4761284.1"/>
    <property type="molecule type" value="Genomic_DNA"/>
</dbReference>
<dbReference type="InterPro" id="IPR036661">
    <property type="entry name" value="Luciferase-like_sf"/>
</dbReference>
<proteinExistence type="predicted"/>
<evidence type="ECO:0000256" key="1">
    <source>
        <dbReference type="ARBA" id="ARBA00023002"/>
    </source>
</evidence>
<reference evidence="3" key="1">
    <citation type="submission" date="2020-05" db="EMBL/GenBank/DDBJ databases">
        <authorList>
            <person name="Chiriac C."/>
            <person name="Salcher M."/>
            <person name="Ghai R."/>
            <person name="Kavagutti S V."/>
        </authorList>
    </citation>
    <scope>NUCLEOTIDE SEQUENCE</scope>
</reference>
<gene>
    <name evidence="3" type="ORF">UFOPK2754_02433</name>
</gene>
<protein>
    <submittedName>
        <fullName evidence="3">Unannotated protein</fullName>
    </submittedName>
</protein>
<dbReference type="CDD" id="cd01097">
    <property type="entry name" value="Tetrahydromethanopterin_reductase"/>
    <property type="match status" value="1"/>
</dbReference>
<accession>A0A6J6UPU4</accession>
<dbReference type="PANTHER" id="PTHR43244">
    <property type="match status" value="1"/>
</dbReference>
<feature type="domain" description="Luciferase-like" evidence="2">
    <location>
        <begin position="20"/>
        <end position="325"/>
    </location>
</feature>
<dbReference type="AlphaFoldDB" id="A0A6J6UPU4"/>
<sequence length="356" mass="37790">MKLGLGLDLYRGARLEVPIDKIRRAESLGFHSVWTAEAYGSDALSPLAYIAALTSRIKLGTAVVQLAARPPATLAMHAMTIDALAGGGRVIIGVGVSGPQIVEGWYGQPWGKPNARLRDYLTIVRKVLDRKEPVSHDGPEISLPYRGPGSIGQGKPLKSILHPTLGIELWMASGGPRNTALAAELCDGWLPMGFGADGMQVHGAALRTGFAKRTDGVTLADFEIFTGISVEITDDVRAAIDAKKPLTGMYVGGMGSATHNYHREAMARRGFPEAAARIHELWLAGKKQEAIDAVPDEYIEQGNLLGSPARIRERWATSGIAESGATGLIVRCNSTAELDLAAELGGTRDELPAVGA</sequence>
<dbReference type="SUPFAM" id="SSF51679">
    <property type="entry name" value="Bacterial luciferase-like"/>
    <property type="match status" value="1"/>
</dbReference>
<dbReference type="PANTHER" id="PTHR43244:SF1">
    <property type="entry name" value="5,10-METHYLENETETRAHYDROMETHANOPTERIN REDUCTASE"/>
    <property type="match status" value="1"/>
</dbReference>
<keyword evidence="1" id="KW-0560">Oxidoreductase</keyword>
<evidence type="ECO:0000259" key="2">
    <source>
        <dbReference type="Pfam" id="PF00296"/>
    </source>
</evidence>
<dbReference type="NCBIfam" id="TIGR03559">
    <property type="entry name" value="F420_Rv3520c"/>
    <property type="match status" value="1"/>
</dbReference>
<dbReference type="GO" id="GO:0016705">
    <property type="term" value="F:oxidoreductase activity, acting on paired donors, with incorporation or reduction of molecular oxygen"/>
    <property type="evidence" value="ECO:0007669"/>
    <property type="project" value="InterPro"/>
</dbReference>
<name>A0A6J6UPU4_9ZZZZ</name>
<dbReference type="Pfam" id="PF00296">
    <property type="entry name" value="Bac_luciferase"/>
    <property type="match status" value="1"/>
</dbReference>
<dbReference type="InterPro" id="IPR019951">
    <property type="entry name" value="F420_OxRdatse_Rv3520c_pred"/>
</dbReference>
<dbReference type="InterPro" id="IPR050564">
    <property type="entry name" value="F420-G6PD/mer"/>
</dbReference>
<dbReference type="Gene3D" id="3.20.20.30">
    <property type="entry name" value="Luciferase-like domain"/>
    <property type="match status" value="1"/>
</dbReference>
<evidence type="ECO:0000313" key="3">
    <source>
        <dbReference type="EMBL" id="CAB4761284.1"/>
    </source>
</evidence>
<dbReference type="InterPro" id="IPR011251">
    <property type="entry name" value="Luciferase-like_dom"/>
</dbReference>